<dbReference type="EC" id="4.2.99.18" evidence="11"/>
<evidence type="ECO:0000256" key="3">
    <source>
        <dbReference type="ARBA" id="ARBA00022723"/>
    </source>
</evidence>
<name>A0A7V0N117_UNCAE</name>
<comment type="cofactor">
    <cofactor evidence="11">
        <name>[4Fe-4S] cluster</name>
        <dbReference type="ChEBI" id="CHEBI:49883"/>
    </cofactor>
    <text evidence="11">Binds 1 [4Fe-4S] cluster.</text>
</comment>
<proteinExistence type="inferred from homology"/>
<evidence type="ECO:0000256" key="7">
    <source>
        <dbReference type="ARBA" id="ARBA00023014"/>
    </source>
</evidence>
<feature type="binding site" evidence="11">
    <location>
        <position position="196"/>
    </location>
    <ligand>
        <name>[4Fe-4S] cluster</name>
        <dbReference type="ChEBI" id="CHEBI:49883"/>
    </ligand>
</feature>
<dbReference type="AlphaFoldDB" id="A0A7V0N117"/>
<dbReference type="InterPro" id="IPR003265">
    <property type="entry name" value="HhH-GPD_domain"/>
</dbReference>
<comment type="function">
    <text evidence="11">DNA repair enzyme that has both DNA N-glycosylase activity and AP-lyase activity. The DNA N-glycosylase activity releases various damaged pyrimidines from DNA by cleaving the N-glycosidic bond, leaving an AP (apurinic/apyrimidinic) site. The AP-lyase activity cleaves the phosphodiester bond 3' to the AP site by a beta-elimination, leaving a 3'-terminal unsaturated sugar and a product with a terminal 5'-phosphate.</text>
</comment>
<evidence type="ECO:0000256" key="11">
    <source>
        <dbReference type="HAMAP-Rule" id="MF_00942"/>
    </source>
</evidence>
<keyword evidence="11" id="KW-0238">DNA-binding</keyword>
<comment type="catalytic activity">
    <reaction evidence="11">
        <text>2'-deoxyribonucleotide-(2'-deoxyribose 5'-phosphate)-2'-deoxyribonucleotide-DNA = a 3'-end 2'-deoxyribonucleotide-(2,3-dehydro-2,3-deoxyribose 5'-phosphate)-DNA + a 5'-end 5'-phospho-2'-deoxyribonucleoside-DNA + H(+)</text>
        <dbReference type="Rhea" id="RHEA:66592"/>
        <dbReference type="Rhea" id="RHEA-COMP:13180"/>
        <dbReference type="Rhea" id="RHEA-COMP:16897"/>
        <dbReference type="Rhea" id="RHEA-COMP:17067"/>
        <dbReference type="ChEBI" id="CHEBI:15378"/>
        <dbReference type="ChEBI" id="CHEBI:136412"/>
        <dbReference type="ChEBI" id="CHEBI:157695"/>
        <dbReference type="ChEBI" id="CHEBI:167181"/>
        <dbReference type="EC" id="4.2.99.18"/>
    </reaction>
</comment>
<evidence type="ECO:0000256" key="8">
    <source>
        <dbReference type="ARBA" id="ARBA00023204"/>
    </source>
</evidence>
<keyword evidence="3 11" id="KW-0479">Metal-binding</keyword>
<dbReference type="Gene3D" id="1.10.1670.10">
    <property type="entry name" value="Helix-hairpin-Helix base-excision DNA repair enzymes (C-terminal)"/>
    <property type="match status" value="1"/>
</dbReference>
<dbReference type="GO" id="GO:0000703">
    <property type="term" value="F:oxidized pyrimidine nucleobase lesion DNA N-glycosylase activity"/>
    <property type="evidence" value="ECO:0007669"/>
    <property type="project" value="TreeGrafter"/>
</dbReference>
<dbReference type="InterPro" id="IPR004036">
    <property type="entry name" value="Endonuclease-III-like_CS2"/>
</dbReference>
<sequence>MKNEDIHKVMEILNKWALNGLNGDDPSVTRISRKTRDPFKVLISCILSLRTKDEVTHKASQRLFGIAPDVKSMEKLSISQIKKAIYPVGFYNNKAQTIGKICKILLEKHQGKVPSTLDELLSLPGVGRKTANLVLTLGFGRPGICVDTHVHRITNRWGYVNTKNPLQTELTLREKLPSCYWIQFNSILVKFGQKICRPVSPFCSRCPIKDFCSRNGVTKSR</sequence>
<dbReference type="PROSITE" id="PS01155">
    <property type="entry name" value="ENDONUCLEASE_III_2"/>
    <property type="match status" value="1"/>
</dbReference>
<keyword evidence="5 11" id="KW-0378">Hydrolase</keyword>
<dbReference type="PIRSF" id="PIRSF001435">
    <property type="entry name" value="Nth"/>
    <property type="match status" value="1"/>
</dbReference>
<keyword evidence="9 11" id="KW-0456">Lyase</keyword>
<dbReference type="PANTHER" id="PTHR43286:SF1">
    <property type="entry name" value="ENDONUCLEASE III-LIKE PROTEIN 1"/>
    <property type="match status" value="1"/>
</dbReference>
<evidence type="ECO:0000256" key="10">
    <source>
        <dbReference type="ARBA" id="ARBA00023295"/>
    </source>
</evidence>
<evidence type="ECO:0000256" key="5">
    <source>
        <dbReference type="ARBA" id="ARBA00022801"/>
    </source>
</evidence>
<evidence type="ECO:0000256" key="4">
    <source>
        <dbReference type="ARBA" id="ARBA00022763"/>
    </source>
</evidence>
<dbReference type="GO" id="GO:0051539">
    <property type="term" value="F:4 iron, 4 sulfur cluster binding"/>
    <property type="evidence" value="ECO:0007669"/>
    <property type="project" value="UniProtKB-UniRule"/>
</dbReference>
<keyword evidence="2 11" id="KW-0004">4Fe-4S</keyword>
<keyword evidence="8 11" id="KW-0234">DNA repair</keyword>
<accession>A0A7V0N117</accession>
<evidence type="ECO:0000256" key="6">
    <source>
        <dbReference type="ARBA" id="ARBA00023004"/>
    </source>
</evidence>
<dbReference type="SUPFAM" id="SSF48150">
    <property type="entry name" value="DNA-glycosylase"/>
    <property type="match status" value="1"/>
</dbReference>
<evidence type="ECO:0000256" key="1">
    <source>
        <dbReference type="ARBA" id="ARBA00008343"/>
    </source>
</evidence>
<dbReference type="InterPro" id="IPR011257">
    <property type="entry name" value="DNA_glycosylase"/>
</dbReference>
<dbReference type="PANTHER" id="PTHR43286">
    <property type="entry name" value="ENDONUCLEASE III-LIKE PROTEIN 1"/>
    <property type="match status" value="1"/>
</dbReference>
<comment type="similarity">
    <text evidence="1 11">Belongs to the Nth/MutY family.</text>
</comment>
<organism evidence="13">
    <name type="scientific">Aerophobetes bacterium</name>
    <dbReference type="NCBI Taxonomy" id="2030807"/>
    <lineage>
        <taxon>Bacteria</taxon>
        <taxon>Candidatus Aerophobota</taxon>
    </lineage>
</organism>
<dbReference type="Proteomes" id="UP000885660">
    <property type="component" value="Unassembled WGS sequence"/>
</dbReference>
<comment type="caution">
    <text evidence="13">The sequence shown here is derived from an EMBL/GenBank/DDBJ whole genome shotgun (WGS) entry which is preliminary data.</text>
</comment>
<dbReference type="GO" id="GO:0140078">
    <property type="term" value="F:class I DNA-(apurinic or apyrimidinic site) endonuclease activity"/>
    <property type="evidence" value="ECO:0007669"/>
    <property type="project" value="UniProtKB-EC"/>
</dbReference>
<protein>
    <recommendedName>
        <fullName evidence="11">Endonuclease III</fullName>
        <ecNumber evidence="11">4.2.99.18</ecNumber>
    </recommendedName>
    <alternativeName>
        <fullName evidence="11">DNA-(apurinic or apyrimidinic site) lyase</fullName>
    </alternativeName>
</protein>
<dbReference type="Pfam" id="PF00730">
    <property type="entry name" value="HhH-GPD"/>
    <property type="match status" value="1"/>
</dbReference>
<dbReference type="GO" id="GO:0006285">
    <property type="term" value="P:base-excision repair, AP site formation"/>
    <property type="evidence" value="ECO:0007669"/>
    <property type="project" value="TreeGrafter"/>
</dbReference>
<keyword evidence="6 11" id="KW-0408">Iron</keyword>
<keyword evidence="10 11" id="KW-0326">Glycosidase</keyword>
<dbReference type="InterPro" id="IPR000445">
    <property type="entry name" value="HhH_motif"/>
</dbReference>
<gene>
    <name evidence="11" type="primary">nth</name>
    <name evidence="13" type="ORF">ENG47_03180</name>
</gene>
<dbReference type="Pfam" id="PF00633">
    <property type="entry name" value="HHH"/>
    <property type="match status" value="1"/>
</dbReference>
<dbReference type="GO" id="GO:0006289">
    <property type="term" value="P:nucleotide-excision repair"/>
    <property type="evidence" value="ECO:0007669"/>
    <property type="project" value="TreeGrafter"/>
</dbReference>
<keyword evidence="13" id="KW-0540">Nuclease</keyword>
<feature type="binding site" evidence="11">
    <location>
        <position position="203"/>
    </location>
    <ligand>
        <name>[4Fe-4S] cluster</name>
        <dbReference type="ChEBI" id="CHEBI:49883"/>
    </ligand>
</feature>
<dbReference type="InterPro" id="IPR023170">
    <property type="entry name" value="HhH_base_excis_C"/>
</dbReference>
<dbReference type="FunFam" id="1.10.340.30:FF:000001">
    <property type="entry name" value="Endonuclease III"/>
    <property type="match status" value="1"/>
</dbReference>
<dbReference type="EMBL" id="DRBC01000189">
    <property type="protein sequence ID" value="HDN84746.1"/>
    <property type="molecule type" value="Genomic_DNA"/>
</dbReference>
<evidence type="ECO:0000313" key="13">
    <source>
        <dbReference type="EMBL" id="HDN84746.1"/>
    </source>
</evidence>
<dbReference type="CDD" id="cd00056">
    <property type="entry name" value="ENDO3c"/>
    <property type="match status" value="1"/>
</dbReference>
<evidence type="ECO:0000259" key="12">
    <source>
        <dbReference type="SMART" id="SM00478"/>
    </source>
</evidence>
<dbReference type="HAMAP" id="MF_00942">
    <property type="entry name" value="Nth"/>
    <property type="match status" value="1"/>
</dbReference>
<reference evidence="13" key="1">
    <citation type="journal article" date="2020" name="mSystems">
        <title>Genome- and Community-Level Interaction Insights into Carbon Utilization and Element Cycling Functions of Hydrothermarchaeota in Hydrothermal Sediment.</title>
        <authorList>
            <person name="Zhou Z."/>
            <person name="Liu Y."/>
            <person name="Xu W."/>
            <person name="Pan J."/>
            <person name="Luo Z.H."/>
            <person name="Li M."/>
        </authorList>
    </citation>
    <scope>NUCLEOTIDE SEQUENCE [LARGE SCALE GENOMIC DNA]</scope>
    <source>
        <strain evidence="13">HyVt-219</strain>
    </source>
</reference>
<dbReference type="GO" id="GO:0003677">
    <property type="term" value="F:DNA binding"/>
    <property type="evidence" value="ECO:0007669"/>
    <property type="project" value="UniProtKB-UniRule"/>
</dbReference>
<keyword evidence="13" id="KW-0255">Endonuclease</keyword>
<feature type="binding site" evidence="11">
    <location>
        <position position="212"/>
    </location>
    <ligand>
        <name>[4Fe-4S] cluster</name>
        <dbReference type="ChEBI" id="CHEBI:49883"/>
    </ligand>
</feature>
<dbReference type="Gene3D" id="1.10.340.30">
    <property type="entry name" value="Hypothetical protein, domain 2"/>
    <property type="match status" value="1"/>
</dbReference>
<dbReference type="InterPro" id="IPR005759">
    <property type="entry name" value="Nth"/>
</dbReference>
<evidence type="ECO:0000256" key="2">
    <source>
        <dbReference type="ARBA" id="ARBA00022485"/>
    </source>
</evidence>
<dbReference type="GO" id="GO:0046872">
    <property type="term" value="F:metal ion binding"/>
    <property type="evidence" value="ECO:0007669"/>
    <property type="project" value="UniProtKB-KW"/>
</dbReference>
<feature type="binding site" evidence="11">
    <location>
        <position position="206"/>
    </location>
    <ligand>
        <name>[4Fe-4S] cluster</name>
        <dbReference type="ChEBI" id="CHEBI:49883"/>
    </ligand>
</feature>
<keyword evidence="4 11" id="KW-0227">DNA damage</keyword>
<keyword evidence="7 11" id="KW-0411">Iron-sulfur</keyword>
<feature type="domain" description="HhH-GPD" evidence="12">
    <location>
        <begin position="47"/>
        <end position="194"/>
    </location>
</feature>
<evidence type="ECO:0000256" key="9">
    <source>
        <dbReference type="ARBA" id="ARBA00023239"/>
    </source>
</evidence>
<dbReference type="SMART" id="SM00478">
    <property type="entry name" value="ENDO3c"/>
    <property type="match status" value="1"/>
</dbReference>